<comment type="caution">
    <text evidence="2">The sequence shown here is derived from an EMBL/GenBank/DDBJ whole genome shotgun (WGS) entry which is preliminary data.</text>
</comment>
<dbReference type="AlphaFoldDB" id="A0A4U0U771"/>
<evidence type="ECO:0000256" key="1">
    <source>
        <dbReference type="SAM" id="MobiDB-lite"/>
    </source>
</evidence>
<keyword evidence="3" id="KW-1185">Reference proteome</keyword>
<proteinExistence type="predicted"/>
<gene>
    <name evidence="2" type="ORF">B0A50_02031</name>
</gene>
<organism evidence="2 3">
    <name type="scientific">Salinomyces thailandicus</name>
    <dbReference type="NCBI Taxonomy" id="706561"/>
    <lineage>
        <taxon>Eukaryota</taxon>
        <taxon>Fungi</taxon>
        <taxon>Dikarya</taxon>
        <taxon>Ascomycota</taxon>
        <taxon>Pezizomycotina</taxon>
        <taxon>Dothideomycetes</taxon>
        <taxon>Dothideomycetidae</taxon>
        <taxon>Mycosphaerellales</taxon>
        <taxon>Teratosphaeriaceae</taxon>
        <taxon>Salinomyces</taxon>
    </lineage>
</organism>
<protein>
    <submittedName>
        <fullName evidence="2">Uncharacterized protein</fullName>
    </submittedName>
</protein>
<reference evidence="2 3" key="1">
    <citation type="submission" date="2017-03" db="EMBL/GenBank/DDBJ databases">
        <title>Genomes of endolithic fungi from Antarctica.</title>
        <authorList>
            <person name="Coleine C."/>
            <person name="Masonjones S."/>
            <person name="Stajich J.E."/>
        </authorList>
    </citation>
    <scope>NUCLEOTIDE SEQUENCE [LARGE SCALE GENOMIC DNA]</scope>
    <source>
        <strain evidence="2 3">CCFEE 6315</strain>
    </source>
</reference>
<sequence>MTSTIDKSFQDALDEAYACHEADELDDCIPLCRNILADPSCPTYVSIQLPAQNWYIEEAFAELRIGLDNLRQALAEDQPDDMDEDPEVTVAAMINRHYEEVKEAEGARRAQEGSEEDRQCPSRYL</sequence>
<evidence type="ECO:0000313" key="3">
    <source>
        <dbReference type="Proteomes" id="UP000308549"/>
    </source>
</evidence>
<feature type="region of interest" description="Disordered" evidence="1">
    <location>
        <begin position="102"/>
        <end position="125"/>
    </location>
</feature>
<accession>A0A4U0U771</accession>
<dbReference type="Proteomes" id="UP000308549">
    <property type="component" value="Unassembled WGS sequence"/>
</dbReference>
<evidence type="ECO:0000313" key="2">
    <source>
        <dbReference type="EMBL" id="TKA31063.1"/>
    </source>
</evidence>
<dbReference type="EMBL" id="NAJL01000009">
    <property type="protein sequence ID" value="TKA31063.1"/>
    <property type="molecule type" value="Genomic_DNA"/>
</dbReference>
<name>A0A4U0U771_9PEZI</name>